<dbReference type="eggNOG" id="ENOG5031PNH">
    <property type="taxonomic scope" value="Bacteria"/>
</dbReference>
<accession>A0A085JEQ9</accession>
<comment type="caution">
    <text evidence="1">The sequence shown here is derived from an EMBL/GenBank/DDBJ whole genome shotgun (WGS) entry which is preliminary data.</text>
</comment>
<dbReference type="AlphaFoldDB" id="A0A085JEQ9"/>
<name>A0A085JEQ9_9GAMM</name>
<organism evidence="1 2">
    <name type="scientific">Tatumella ptyseos ATCC 33301</name>
    <dbReference type="NCBI Taxonomy" id="1005995"/>
    <lineage>
        <taxon>Bacteria</taxon>
        <taxon>Pseudomonadati</taxon>
        <taxon>Pseudomonadota</taxon>
        <taxon>Gammaproteobacteria</taxon>
        <taxon>Enterobacterales</taxon>
        <taxon>Erwiniaceae</taxon>
        <taxon>Tatumella</taxon>
    </lineage>
</organism>
<evidence type="ECO:0000313" key="2">
    <source>
        <dbReference type="Proteomes" id="UP000028602"/>
    </source>
</evidence>
<dbReference type="RefSeq" id="WP_025901646.1">
    <property type="nucleotide sequence ID" value="NZ_ATMJ01000021.1"/>
</dbReference>
<dbReference type="Proteomes" id="UP000028602">
    <property type="component" value="Unassembled WGS sequence"/>
</dbReference>
<dbReference type="OrthoDB" id="6556317at2"/>
<sequence>MASGLWQQLKRLSGLATRSPSAERARDSSLLLESMIPIMGLYGIGPGYIDPAWTDDEQK</sequence>
<proteinExistence type="predicted"/>
<evidence type="ECO:0000313" key="1">
    <source>
        <dbReference type="EMBL" id="KFD18955.1"/>
    </source>
</evidence>
<gene>
    <name evidence="1" type="ORF">GTPT_2256</name>
</gene>
<reference evidence="1 2" key="1">
    <citation type="submission" date="2014-05" db="EMBL/GenBank/DDBJ databases">
        <title>ATOL: Assembling a taxonomically balanced genome-scale reconstruction of the evolutionary history of the Enterobacteriaceae.</title>
        <authorList>
            <person name="Plunkett G.III."/>
            <person name="Neeno-Eckwall E.C."/>
            <person name="Glasner J.D."/>
            <person name="Perna N.T."/>
        </authorList>
    </citation>
    <scope>NUCLEOTIDE SEQUENCE [LARGE SCALE GENOMIC DNA]</scope>
    <source>
        <strain evidence="1 2">ATCC 33301</strain>
    </source>
</reference>
<dbReference type="EMBL" id="JMPR01000035">
    <property type="protein sequence ID" value="KFD18955.1"/>
    <property type="molecule type" value="Genomic_DNA"/>
</dbReference>
<protein>
    <submittedName>
        <fullName evidence="1">Uncharacterized protein</fullName>
    </submittedName>
</protein>
<keyword evidence="2" id="KW-1185">Reference proteome</keyword>